<dbReference type="EMBL" id="JGVH01000108">
    <property type="protein sequence ID" value="KER01073.1"/>
    <property type="molecule type" value="Genomic_DNA"/>
</dbReference>
<name>A0A081RQX0_PHOTE</name>
<gene>
    <name evidence="1" type="ORF">MEG1DRAFT_04344</name>
</gene>
<accession>A0A081RQX0</accession>
<protein>
    <submittedName>
        <fullName evidence="1">Uncharacterized protein</fullName>
    </submittedName>
</protein>
<proteinExistence type="predicted"/>
<reference evidence="1 2" key="1">
    <citation type="submission" date="2014-03" db="EMBL/GenBank/DDBJ databases">
        <title>Draft Genome of Photorhabdus temperata Meg1.</title>
        <authorList>
            <person name="Hurst S.G.IV."/>
            <person name="Morris K."/>
            <person name="Thomas K."/>
            <person name="Tisa L.S."/>
        </authorList>
    </citation>
    <scope>NUCLEOTIDE SEQUENCE [LARGE SCALE GENOMIC DNA]</scope>
    <source>
        <strain evidence="1 2">Meg1</strain>
    </source>
</reference>
<evidence type="ECO:0000313" key="1">
    <source>
        <dbReference type="EMBL" id="KER01073.1"/>
    </source>
</evidence>
<dbReference type="RefSeq" id="WP_036841597.1">
    <property type="nucleotide sequence ID" value="NZ_CAWLUD010000108.1"/>
</dbReference>
<evidence type="ECO:0000313" key="2">
    <source>
        <dbReference type="Proteomes" id="UP000028002"/>
    </source>
</evidence>
<sequence>MLINVGDTLQYCNPISDYAYKFTIGNYYEVVEFFGLLGITDDDGIFCSLDEINTNDEDENE</sequence>
<dbReference type="AlphaFoldDB" id="A0A081RQX0"/>
<comment type="caution">
    <text evidence="1">The sequence shown here is derived from an EMBL/GenBank/DDBJ whole genome shotgun (WGS) entry which is preliminary data.</text>
</comment>
<organism evidence="1 2">
    <name type="scientific">Photorhabdus temperata subsp. temperata Meg1</name>
    <dbReference type="NCBI Taxonomy" id="1393735"/>
    <lineage>
        <taxon>Bacteria</taxon>
        <taxon>Pseudomonadati</taxon>
        <taxon>Pseudomonadota</taxon>
        <taxon>Gammaproteobacteria</taxon>
        <taxon>Enterobacterales</taxon>
        <taxon>Morganellaceae</taxon>
        <taxon>Photorhabdus</taxon>
    </lineage>
</organism>
<dbReference type="PATRIC" id="fig|1393735.3.peg.4442"/>
<dbReference type="Proteomes" id="UP000028002">
    <property type="component" value="Unassembled WGS sequence"/>
</dbReference>